<sequence>MIRLRGVLIWLALFAALSWPVAVSATSPLLEWRGPIYIAAGFAGILGLVVMVLQPLLAAGYLPGLPPQRGRRVHRLVGIALVLLIIFHVGGLWITSPPDVIDALTFTSATPFAAWGVIAMWTAFAAAALALSRKKLRLSPRLWRPGHSGLVAITLVCTIVHAVLIEGTMGQVSKILLCALAVLATGRALLDLRAWALLKRRRAI</sequence>
<keyword evidence="3 5" id="KW-1133">Transmembrane helix</keyword>
<keyword evidence="2 5" id="KW-0812">Transmembrane</keyword>
<dbReference type="GO" id="GO:0016020">
    <property type="term" value="C:membrane"/>
    <property type="evidence" value="ECO:0007669"/>
    <property type="project" value="UniProtKB-SubCell"/>
</dbReference>
<feature type="transmembrane region" description="Helical" evidence="5">
    <location>
        <begin position="171"/>
        <end position="190"/>
    </location>
</feature>
<dbReference type="Proteomes" id="UP000243106">
    <property type="component" value="Unassembled WGS sequence"/>
</dbReference>
<evidence type="ECO:0000256" key="3">
    <source>
        <dbReference type="ARBA" id="ARBA00022989"/>
    </source>
</evidence>
<dbReference type="STRING" id="93684.SAMN05421853_11133"/>
<evidence type="ECO:0000313" key="8">
    <source>
        <dbReference type="Proteomes" id="UP000243106"/>
    </source>
</evidence>
<feature type="transmembrane region" description="Helical" evidence="5">
    <location>
        <begin position="113"/>
        <end position="131"/>
    </location>
</feature>
<feature type="transmembrane region" description="Helical" evidence="5">
    <location>
        <begin position="73"/>
        <end position="93"/>
    </location>
</feature>
<dbReference type="InterPro" id="IPR013130">
    <property type="entry name" value="Fe3_Rdtase_TM_dom"/>
</dbReference>
<comment type="subcellular location">
    <subcellularLocation>
        <location evidence="1">Membrane</location>
        <topology evidence="1">Multi-pass membrane protein</topology>
    </subcellularLocation>
</comment>
<dbReference type="EMBL" id="FOXV01000011">
    <property type="protein sequence ID" value="SFQ57989.1"/>
    <property type="molecule type" value="Genomic_DNA"/>
</dbReference>
<feature type="transmembrane region" description="Helical" evidence="5">
    <location>
        <begin position="35"/>
        <end position="61"/>
    </location>
</feature>
<accession>A0A1I5ZNC5</accession>
<evidence type="ECO:0000256" key="1">
    <source>
        <dbReference type="ARBA" id="ARBA00004141"/>
    </source>
</evidence>
<feature type="transmembrane region" description="Helical" evidence="5">
    <location>
        <begin position="143"/>
        <end position="165"/>
    </location>
</feature>
<dbReference type="RefSeq" id="WP_093013807.1">
    <property type="nucleotide sequence ID" value="NZ_FOXV01000011.1"/>
</dbReference>
<evidence type="ECO:0000259" key="6">
    <source>
        <dbReference type="Pfam" id="PF01794"/>
    </source>
</evidence>
<evidence type="ECO:0000256" key="4">
    <source>
        <dbReference type="ARBA" id="ARBA00023136"/>
    </source>
</evidence>
<name>A0A1I5ZNC5_9RHOB</name>
<feature type="domain" description="Ferric oxidoreductase" evidence="6">
    <location>
        <begin position="43"/>
        <end position="157"/>
    </location>
</feature>
<evidence type="ECO:0000256" key="5">
    <source>
        <dbReference type="SAM" id="Phobius"/>
    </source>
</evidence>
<dbReference type="Pfam" id="PF01794">
    <property type="entry name" value="Ferric_reduct"/>
    <property type="match status" value="1"/>
</dbReference>
<keyword evidence="8" id="KW-1185">Reference proteome</keyword>
<organism evidence="7 8">
    <name type="scientific">Roseivivax halotolerans</name>
    <dbReference type="NCBI Taxonomy" id="93684"/>
    <lineage>
        <taxon>Bacteria</taxon>
        <taxon>Pseudomonadati</taxon>
        <taxon>Pseudomonadota</taxon>
        <taxon>Alphaproteobacteria</taxon>
        <taxon>Rhodobacterales</taxon>
        <taxon>Roseobacteraceae</taxon>
        <taxon>Roseivivax</taxon>
    </lineage>
</organism>
<dbReference type="AlphaFoldDB" id="A0A1I5ZNC5"/>
<proteinExistence type="predicted"/>
<reference evidence="8" key="1">
    <citation type="submission" date="2016-10" db="EMBL/GenBank/DDBJ databases">
        <authorList>
            <person name="Varghese N."/>
            <person name="Submissions S."/>
        </authorList>
    </citation>
    <scope>NUCLEOTIDE SEQUENCE [LARGE SCALE GENOMIC DNA]</scope>
    <source>
        <strain evidence="8">JCM 10271</strain>
    </source>
</reference>
<evidence type="ECO:0000313" key="7">
    <source>
        <dbReference type="EMBL" id="SFQ57989.1"/>
    </source>
</evidence>
<evidence type="ECO:0000256" key="2">
    <source>
        <dbReference type="ARBA" id="ARBA00022692"/>
    </source>
</evidence>
<keyword evidence="4 5" id="KW-0472">Membrane</keyword>
<gene>
    <name evidence="7" type="ORF">SAMN05421853_11133</name>
</gene>
<protein>
    <submittedName>
        <fullName evidence="7">Ferric reductase like transmembrane component</fullName>
    </submittedName>
</protein>